<dbReference type="SUPFAM" id="SSF47413">
    <property type="entry name" value="lambda repressor-like DNA-binding domains"/>
    <property type="match status" value="1"/>
</dbReference>
<dbReference type="Gene3D" id="1.10.260.40">
    <property type="entry name" value="lambda repressor-like DNA-binding domains"/>
    <property type="match status" value="1"/>
</dbReference>
<dbReference type="InterPro" id="IPR001387">
    <property type="entry name" value="Cro/C1-type_HTH"/>
</dbReference>
<reference evidence="2 3" key="1">
    <citation type="submission" date="2019-12" db="EMBL/GenBank/DDBJ databases">
        <title>Genome sequencing and assembly of endphytes of Porphyra tenera.</title>
        <authorList>
            <person name="Park J.M."/>
            <person name="Shin R."/>
            <person name="Jo S.H."/>
        </authorList>
    </citation>
    <scope>NUCLEOTIDE SEQUENCE [LARGE SCALE GENOMIC DNA]</scope>
    <source>
        <strain evidence="2 3">GPM4</strain>
    </source>
</reference>
<organism evidence="2 3">
    <name type="scientific">Paraglaciecola mesophila</name>
    <dbReference type="NCBI Taxonomy" id="197222"/>
    <lineage>
        <taxon>Bacteria</taxon>
        <taxon>Pseudomonadati</taxon>
        <taxon>Pseudomonadota</taxon>
        <taxon>Gammaproteobacteria</taxon>
        <taxon>Alteromonadales</taxon>
        <taxon>Alteromonadaceae</taxon>
        <taxon>Paraglaciecola</taxon>
    </lineage>
</organism>
<dbReference type="PROSITE" id="PS50943">
    <property type="entry name" value="HTH_CROC1"/>
    <property type="match status" value="1"/>
</dbReference>
<accession>A0A857JEK5</accession>
<protein>
    <recommendedName>
        <fullName evidence="1">HTH cro/C1-type domain-containing protein</fullName>
    </recommendedName>
</protein>
<sequence length="90" mass="10455">MDLQSSELPVILRNLRKEAGYTQGELALRVGLSRETVSAIENNKPESLRTLQIEVVKKWWSVCRTKAKEETRNNFVNQIVGYFKFITDRL</sequence>
<feature type="domain" description="HTH cro/C1-type" evidence="1">
    <location>
        <begin position="12"/>
        <end position="44"/>
    </location>
</feature>
<dbReference type="AlphaFoldDB" id="A0A857JEK5"/>
<dbReference type="Proteomes" id="UP000464524">
    <property type="component" value="Chromosome"/>
</dbReference>
<dbReference type="SMART" id="SM00530">
    <property type="entry name" value="HTH_XRE"/>
    <property type="match status" value="1"/>
</dbReference>
<dbReference type="CDD" id="cd00093">
    <property type="entry name" value="HTH_XRE"/>
    <property type="match status" value="1"/>
</dbReference>
<evidence type="ECO:0000313" key="3">
    <source>
        <dbReference type="Proteomes" id="UP000464524"/>
    </source>
</evidence>
<dbReference type="InterPro" id="IPR010982">
    <property type="entry name" value="Lambda_DNA-bd_dom_sf"/>
</dbReference>
<dbReference type="RefSeq" id="WP_160178335.1">
    <property type="nucleotide sequence ID" value="NZ_CP047656.1"/>
</dbReference>
<keyword evidence="3" id="KW-1185">Reference proteome</keyword>
<evidence type="ECO:0000259" key="1">
    <source>
        <dbReference type="PROSITE" id="PS50943"/>
    </source>
</evidence>
<gene>
    <name evidence="2" type="ORF">FX988_00673</name>
</gene>
<proteinExistence type="predicted"/>
<dbReference type="EMBL" id="CP047656">
    <property type="protein sequence ID" value="QHJ10459.1"/>
    <property type="molecule type" value="Genomic_DNA"/>
</dbReference>
<dbReference type="GO" id="GO:0003677">
    <property type="term" value="F:DNA binding"/>
    <property type="evidence" value="ECO:0007669"/>
    <property type="project" value="InterPro"/>
</dbReference>
<evidence type="ECO:0000313" key="2">
    <source>
        <dbReference type="EMBL" id="QHJ10459.1"/>
    </source>
</evidence>
<dbReference type="OrthoDB" id="6386941at2"/>
<dbReference type="Pfam" id="PF01381">
    <property type="entry name" value="HTH_3"/>
    <property type="match status" value="1"/>
</dbReference>
<name>A0A857JEK5_9ALTE</name>
<dbReference type="KEGG" id="pmes:FX988_00673"/>